<dbReference type="PANTHER" id="PTHR31672">
    <property type="entry name" value="BNACNNG10540D PROTEIN"/>
    <property type="match status" value="1"/>
</dbReference>
<dbReference type="PANTHER" id="PTHR31672:SF13">
    <property type="entry name" value="F-BOX PROTEIN CPR30-LIKE"/>
    <property type="match status" value="1"/>
</dbReference>
<dbReference type="InterPro" id="IPR036047">
    <property type="entry name" value="F-box-like_dom_sf"/>
</dbReference>
<dbReference type="InterPro" id="IPR001810">
    <property type="entry name" value="F-box_dom"/>
</dbReference>
<sequence>MSTAGTRSHGVIGGWIPDELQTQILSRLRNPASIARFRCVSKSWRRLFSDDPEFVAKILFSSTSSDPEAHVMTVSPFSSPTTAYSVHSQSTRRPVSSGTLPGWGSLYIAGCAEGILCLTSIVIFSTRTIILWNPTTSEAKLLPPIHGSDHNGSDLGFGFDPVTEDYKVIVWIWDRKSHEIFVYSLRKNSWRRLRCCSGADRLDHGCQCRVGIVSAARSSRSCHWISAGGGRRGYRRLTSFDVSTEAFAELEMPEPPREKQRNRDRTSSGLYISTEDSFHMAKDGSCLVAVYSGIRHKKLSPAGVSLQVWVALDVEALGRQECCWMKLYDVYADGVIPAPATPPETGVWEHGEFFFVRWILMEGVYKPIENGMVDQISGGKNFSGRVTYRPSTISLSGYGEAKKSIIKRAKDTCRSICRKVFVV</sequence>
<dbReference type="Pfam" id="PF12937">
    <property type="entry name" value="F-box-like"/>
    <property type="match status" value="1"/>
</dbReference>
<dbReference type="SUPFAM" id="SSF101898">
    <property type="entry name" value="NHL repeat"/>
    <property type="match status" value="1"/>
</dbReference>
<dbReference type="EMBL" id="OZ034814">
    <property type="protein sequence ID" value="CAL1363452.1"/>
    <property type="molecule type" value="Genomic_DNA"/>
</dbReference>
<reference evidence="2 3" key="1">
    <citation type="submission" date="2024-04" db="EMBL/GenBank/DDBJ databases">
        <authorList>
            <person name="Fracassetti M."/>
        </authorList>
    </citation>
    <scope>NUCLEOTIDE SEQUENCE [LARGE SCALE GENOMIC DNA]</scope>
</reference>
<dbReference type="AlphaFoldDB" id="A0AAV2D2H2"/>
<name>A0AAV2D2H2_9ROSI</name>
<dbReference type="Pfam" id="PF08268">
    <property type="entry name" value="FBA_3"/>
    <property type="match status" value="1"/>
</dbReference>
<dbReference type="InterPro" id="IPR013187">
    <property type="entry name" value="F-box-assoc_dom_typ3"/>
</dbReference>
<evidence type="ECO:0000313" key="2">
    <source>
        <dbReference type="EMBL" id="CAL1363452.1"/>
    </source>
</evidence>
<dbReference type="Gene3D" id="1.20.1280.50">
    <property type="match status" value="1"/>
</dbReference>
<dbReference type="SMART" id="SM00256">
    <property type="entry name" value="FBOX"/>
    <property type="match status" value="1"/>
</dbReference>
<protein>
    <recommendedName>
        <fullName evidence="1">F-box domain-containing protein</fullName>
    </recommendedName>
</protein>
<dbReference type="NCBIfam" id="TIGR01640">
    <property type="entry name" value="F_box_assoc_1"/>
    <property type="match status" value="1"/>
</dbReference>
<evidence type="ECO:0000259" key="1">
    <source>
        <dbReference type="SMART" id="SM00256"/>
    </source>
</evidence>
<gene>
    <name evidence="2" type="ORF">LTRI10_LOCUS9927</name>
</gene>
<dbReference type="SUPFAM" id="SSF81383">
    <property type="entry name" value="F-box domain"/>
    <property type="match status" value="1"/>
</dbReference>
<dbReference type="Proteomes" id="UP001497516">
    <property type="component" value="Chromosome 10"/>
</dbReference>
<evidence type="ECO:0000313" key="3">
    <source>
        <dbReference type="Proteomes" id="UP001497516"/>
    </source>
</evidence>
<keyword evidence="3" id="KW-1185">Reference proteome</keyword>
<organism evidence="2 3">
    <name type="scientific">Linum trigynum</name>
    <dbReference type="NCBI Taxonomy" id="586398"/>
    <lineage>
        <taxon>Eukaryota</taxon>
        <taxon>Viridiplantae</taxon>
        <taxon>Streptophyta</taxon>
        <taxon>Embryophyta</taxon>
        <taxon>Tracheophyta</taxon>
        <taxon>Spermatophyta</taxon>
        <taxon>Magnoliopsida</taxon>
        <taxon>eudicotyledons</taxon>
        <taxon>Gunneridae</taxon>
        <taxon>Pentapetalae</taxon>
        <taxon>rosids</taxon>
        <taxon>fabids</taxon>
        <taxon>Malpighiales</taxon>
        <taxon>Linaceae</taxon>
        <taxon>Linum</taxon>
    </lineage>
</organism>
<dbReference type="InterPro" id="IPR050796">
    <property type="entry name" value="SCF_F-box_component"/>
</dbReference>
<dbReference type="InterPro" id="IPR017451">
    <property type="entry name" value="F-box-assoc_interact_dom"/>
</dbReference>
<accession>A0AAV2D2H2</accession>
<feature type="domain" description="F-box" evidence="1">
    <location>
        <begin position="16"/>
        <end position="57"/>
    </location>
</feature>
<proteinExistence type="predicted"/>